<evidence type="ECO:0000313" key="3">
    <source>
        <dbReference type="Proteomes" id="UP001589611"/>
    </source>
</evidence>
<reference evidence="2 3" key="1">
    <citation type="submission" date="2024-09" db="EMBL/GenBank/DDBJ databases">
        <authorList>
            <person name="Sun Q."/>
            <person name="Mori K."/>
        </authorList>
    </citation>
    <scope>NUCLEOTIDE SEQUENCE [LARGE SCALE GENOMIC DNA]</scope>
    <source>
        <strain evidence="2 3">JCM 1342</strain>
    </source>
</reference>
<name>A0ABV5SZM3_9MICO</name>
<protein>
    <recommendedName>
        <fullName evidence="4">Glycosyltransferase RgtA/B/C/D-like domain-containing protein</fullName>
    </recommendedName>
</protein>
<feature type="transmembrane region" description="Helical" evidence="1">
    <location>
        <begin position="327"/>
        <end position="345"/>
    </location>
</feature>
<keyword evidence="1" id="KW-0812">Transmembrane</keyword>
<keyword evidence="1" id="KW-0472">Membrane</keyword>
<dbReference type="RefSeq" id="WP_344712317.1">
    <property type="nucleotide sequence ID" value="NZ_BAAAWH010000001.1"/>
</dbReference>
<proteinExistence type="predicted"/>
<dbReference type="Proteomes" id="UP001589611">
    <property type="component" value="Unassembled WGS sequence"/>
</dbReference>
<feature type="transmembrane region" description="Helical" evidence="1">
    <location>
        <begin position="118"/>
        <end position="136"/>
    </location>
</feature>
<evidence type="ECO:0008006" key="4">
    <source>
        <dbReference type="Google" id="ProtNLM"/>
    </source>
</evidence>
<feature type="transmembrane region" description="Helical" evidence="1">
    <location>
        <begin position="383"/>
        <end position="403"/>
    </location>
</feature>
<dbReference type="EMBL" id="JBHMBE010000003">
    <property type="protein sequence ID" value="MFB9645800.1"/>
    <property type="molecule type" value="Genomic_DNA"/>
</dbReference>
<feature type="transmembrane region" description="Helical" evidence="1">
    <location>
        <begin position="171"/>
        <end position="197"/>
    </location>
</feature>
<keyword evidence="3" id="KW-1185">Reference proteome</keyword>
<organism evidence="2 3">
    <name type="scientific">Microbacterium terregens</name>
    <dbReference type="NCBI Taxonomy" id="69363"/>
    <lineage>
        <taxon>Bacteria</taxon>
        <taxon>Bacillati</taxon>
        <taxon>Actinomycetota</taxon>
        <taxon>Actinomycetes</taxon>
        <taxon>Micrococcales</taxon>
        <taxon>Microbacteriaceae</taxon>
        <taxon>Microbacterium</taxon>
    </lineage>
</organism>
<comment type="caution">
    <text evidence="2">The sequence shown here is derived from an EMBL/GenBank/DDBJ whole genome shotgun (WGS) entry which is preliminary data.</text>
</comment>
<feature type="transmembrane region" description="Helical" evidence="1">
    <location>
        <begin position="86"/>
        <end position="106"/>
    </location>
</feature>
<evidence type="ECO:0000256" key="1">
    <source>
        <dbReference type="SAM" id="Phobius"/>
    </source>
</evidence>
<feature type="transmembrane region" description="Helical" evidence="1">
    <location>
        <begin position="410"/>
        <end position="430"/>
    </location>
</feature>
<accession>A0ABV5SZM3</accession>
<feature type="transmembrane region" description="Helical" evidence="1">
    <location>
        <begin position="357"/>
        <end position="377"/>
    </location>
</feature>
<evidence type="ECO:0000313" key="2">
    <source>
        <dbReference type="EMBL" id="MFB9645800.1"/>
    </source>
</evidence>
<keyword evidence="1" id="KW-1133">Transmembrane helix</keyword>
<feature type="transmembrane region" description="Helical" evidence="1">
    <location>
        <begin position="142"/>
        <end position="159"/>
    </location>
</feature>
<sequence length="458" mass="47796">MPDDAGAARRFPHTLVAGLVVFALQWVHGPAQAFLYDAVQYWGAPIALLTGGNVSDAGVLQIRGVLSSIVYLPPALATTILGPSTAVWTVLVWNSLLASVICVILLPRIAGLITPGGLVIRIWFSALAGGVVLSGFARYPHLDVWSAGLALAGFLGLASSRRWWTIALSGLSLAVALNLRPSYLAPVAIAAVVLLIARPRLVLWAVPGAAVGLLPQFVFNITTLSSLSLSPVATSYLLQVQSAQAAFAVRYDTVAFADRHPQQWYCDPAYARLLAGDVEPTSPVGVLSSAISHLPHSLWFFSQKAGASLQWSFATPMEHPPGGGTSLMTFVVVGLSAFGVVALIWQAVTLRAQRGPLLNALALVGFWIGALGTLVLSTPETRFALPLVLVGIVGLLTVLPPTLRPTAPRAAIVAALVVAVALAVGVFAIGKAGLAHPLPPGPLTSETQCAAMDAERGE</sequence>
<gene>
    <name evidence="2" type="ORF">ACFFPJ_08310</name>
</gene>